<reference evidence="4 5" key="1">
    <citation type="journal article" date="2016" name="Nat. Commun.">
        <title>Thousands of microbial genomes shed light on interconnected biogeochemical processes in an aquifer system.</title>
        <authorList>
            <person name="Anantharaman K."/>
            <person name="Brown C.T."/>
            <person name="Hug L.A."/>
            <person name="Sharon I."/>
            <person name="Castelle C.J."/>
            <person name="Probst A.J."/>
            <person name="Thomas B.C."/>
            <person name="Singh A."/>
            <person name="Wilkins M.J."/>
            <person name="Karaoz U."/>
            <person name="Brodie E.L."/>
            <person name="Williams K.H."/>
            <person name="Hubbard S.S."/>
            <person name="Banfield J.F."/>
        </authorList>
    </citation>
    <scope>NUCLEOTIDE SEQUENCE [LARGE SCALE GENOMIC DNA]</scope>
</reference>
<dbReference type="InterPro" id="IPR036291">
    <property type="entry name" value="NAD(P)-bd_dom_sf"/>
</dbReference>
<dbReference type="InterPro" id="IPR001732">
    <property type="entry name" value="UDP-Glc/GDP-Man_DH_N"/>
</dbReference>
<dbReference type="Pfam" id="PF03721">
    <property type="entry name" value="UDPG_MGDP_dh_N"/>
    <property type="match status" value="1"/>
</dbReference>
<dbReference type="GO" id="GO:0016616">
    <property type="term" value="F:oxidoreductase activity, acting on the CH-OH group of donors, NAD or NADP as acceptor"/>
    <property type="evidence" value="ECO:0007669"/>
    <property type="project" value="InterPro"/>
</dbReference>
<dbReference type="EMBL" id="MFEN01000055">
    <property type="protein sequence ID" value="OGE83045.1"/>
    <property type="molecule type" value="Genomic_DNA"/>
</dbReference>
<evidence type="ECO:0000313" key="4">
    <source>
        <dbReference type="EMBL" id="OGE83045.1"/>
    </source>
</evidence>
<dbReference type="Proteomes" id="UP000176339">
    <property type="component" value="Unassembled WGS sequence"/>
</dbReference>
<evidence type="ECO:0008006" key="6">
    <source>
        <dbReference type="Google" id="ProtNLM"/>
    </source>
</evidence>
<dbReference type="Gene3D" id="3.40.50.720">
    <property type="entry name" value="NAD(P)-binding Rossmann-like Domain"/>
    <property type="match status" value="1"/>
</dbReference>
<feature type="domain" description="UDP-glucose/GDP-mannose dehydrogenase dimerisation" evidence="2">
    <location>
        <begin position="162"/>
        <end position="266"/>
    </location>
</feature>
<dbReference type="PANTHER" id="PTHR43750:SF3">
    <property type="entry name" value="UDP-GLUCOSE 6-DEHYDROGENASE TUAD"/>
    <property type="match status" value="1"/>
</dbReference>
<dbReference type="InterPro" id="IPR014026">
    <property type="entry name" value="UDP-Glc/GDP-Man_DH_dimer"/>
</dbReference>
<name>A0A1F5NZJ3_9BACT</name>
<dbReference type="SUPFAM" id="SSF48179">
    <property type="entry name" value="6-phosphogluconate dehydrogenase C-terminal domain-like"/>
    <property type="match status" value="1"/>
</dbReference>
<evidence type="ECO:0000259" key="3">
    <source>
        <dbReference type="Pfam" id="PF03721"/>
    </source>
</evidence>
<comment type="similarity">
    <text evidence="1">Belongs to the UDP-glucose/GDP-mannose dehydrogenase family.</text>
</comment>
<evidence type="ECO:0000313" key="5">
    <source>
        <dbReference type="Proteomes" id="UP000176339"/>
    </source>
</evidence>
<proteinExistence type="inferred from homology"/>
<dbReference type="PANTHER" id="PTHR43750">
    <property type="entry name" value="UDP-GLUCOSE 6-DEHYDROGENASE TUAD"/>
    <property type="match status" value="1"/>
</dbReference>
<dbReference type="InterPro" id="IPR013328">
    <property type="entry name" value="6PGD_dom2"/>
</dbReference>
<evidence type="ECO:0000259" key="2">
    <source>
        <dbReference type="Pfam" id="PF00984"/>
    </source>
</evidence>
<evidence type="ECO:0000256" key="1">
    <source>
        <dbReference type="ARBA" id="ARBA00006601"/>
    </source>
</evidence>
<feature type="domain" description="UDP-glucose/GDP-mannose dehydrogenase N-terminal" evidence="3">
    <location>
        <begin position="39"/>
        <end position="138"/>
    </location>
</feature>
<dbReference type="InterPro" id="IPR008927">
    <property type="entry name" value="6-PGluconate_DH-like_C_sf"/>
</dbReference>
<protein>
    <recommendedName>
        <fullName evidence="6">UDP-glucose/GDP-mannose dehydrogenase dimerisation domain-containing protein</fullName>
    </recommendedName>
</protein>
<dbReference type="AlphaFoldDB" id="A0A1F5NZJ3"/>
<dbReference type="GO" id="GO:0051287">
    <property type="term" value="F:NAD binding"/>
    <property type="evidence" value="ECO:0007669"/>
    <property type="project" value="InterPro"/>
</dbReference>
<dbReference type="SUPFAM" id="SSF51735">
    <property type="entry name" value="NAD(P)-binding Rossmann-fold domains"/>
    <property type="match status" value="1"/>
</dbReference>
<gene>
    <name evidence="4" type="ORF">A2846_01695</name>
</gene>
<comment type="caution">
    <text evidence="4">The sequence shown here is derived from an EMBL/GenBank/DDBJ whole genome shotgun (WGS) entry which is preliminary data.</text>
</comment>
<sequence>MNHQQLVGIVGGGIVGGAVKHFFQDALVYDKYKKLDPITAVARQRFIFICVPTPYENGLDLSAVNDAVANVVEHLSDPSNQLIVIKSTAWPGTTQGLQDKYPQANFAFNPEFLRDKTANEDFVRNDRQIVGYTSKTKGSPLVEELLAILPRAPYEKIMASQDAEMLKYANNTFLALQVIFANQIFDICQGASASYELVKEAVKADKRIGKSHWEIFHTESSLSSNVSESYRGYGGKCFPKDINSLIDFGRQLDVDMSLFEVGREINLELNGGKYDK</sequence>
<accession>A0A1F5NZJ3</accession>
<dbReference type="Pfam" id="PF00984">
    <property type="entry name" value="UDPG_MGDP_dh"/>
    <property type="match status" value="1"/>
</dbReference>
<dbReference type="Gene3D" id="1.10.1040.10">
    <property type="entry name" value="N-(1-d-carboxylethyl)-l-norvaline Dehydrogenase, domain 2"/>
    <property type="match status" value="1"/>
</dbReference>
<organism evidence="4 5">
    <name type="scientific">Candidatus Doudnabacteria bacterium RIFCSPHIGHO2_01_FULL_49_9</name>
    <dbReference type="NCBI Taxonomy" id="1817827"/>
    <lineage>
        <taxon>Bacteria</taxon>
        <taxon>Candidatus Doudnaibacteriota</taxon>
    </lineage>
</organism>